<feature type="compositionally biased region" description="Low complexity" evidence="1">
    <location>
        <begin position="545"/>
        <end position="566"/>
    </location>
</feature>
<organism evidence="2 3">
    <name type="scientific">Pleurodeles waltl</name>
    <name type="common">Iberian ribbed newt</name>
    <dbReference type="NCBI Taxonomy" id="8319"/>
    <lineage>
        <taxon>Eukaryota</taxon>
        <taxon>Metazoa</taxon>
        <taxon>Chordata</taxon>
        <taxon>Craniata</taxon>
        <taxon>Vertebrata</taxon>
        <taxon>Euteleostomi</taxon>
        <taxon>Amphibia</taxon>
        <taxon>Batrachia</taxon>
        <taxon>Caudata</taxon>
        <taxon>Salamandroidea</taxon>
        <taxon>Salamandridae</taxon>
        <taxon>Pleurodelinae</taxon>
        <taxon>Pleurodeles</taxon>
    </lineage>
</organism>
<name>A0AAV7LUY0_PLEWA</name>
<feature type="region of interest" description="Disordered" evidence="1">
    <location>
        <begin position="898"/>
        <end position="956"/>
    </location>
</feature>
<gene>
    <name evidence="2" type="ORF">NDU88_006452</name>
</gene>
<keyword evidence="3" id="KW-1185">Reference proteome</keyword>
<feature type="compositionally biased region" description="Polar residues" evidence="1">
    <location>
        <begin position="507"/>
        <end position="518"/>
    </location>
</feature>
<evidence type="ECO:0000313" key="2">
    <source>
        <dbReference type="EMBL" id="KAJ1093348.1"/>
    </source>
</evidence>
<dbReference type="Proteomes" id="UP001066276">
    <property type="component" value="Chromosome 11"/>
</dbReference>
<feature type="region of interest" description="Disordered" evidence="1">
    <location>
        <begin position="502"/>
        <end position="588"/>
    </location>
</feature>
<dbReference type="EMBL" id="JANPWB010000015">
    <property type="protein sequence ID" value="KAJ1093348.1"/>
    <property type="molecule type" value="Genomic_DNA"/>
</dbReference>
<feature type="region of interest" description="Disordered" evidence="1">
    <location>
        <begin position="165"/>
        <end position="198"/>
    </location>
</feature>
<dbReference type="AlphaFoldDB" id="A0AAV7LUY0"/>
<feature type="compositionally biased region" description="Low complexity" evidence="1">
    <location>
        <begin position="947"/>
        <end position="956"/>
    </location>
</feature>
<sequence>MTSAFCSTGDHVTFVIGQSIVTCGRFFVERLHFDWFSWPAWAERRAAPASRMETLEEFDKECPLTASFCQLISTEEFEEQSIAYTEQALRELYKSMDQTPRLYERVIRKRKQRELEKASIASFIEAKFFSTVQGDLNRCNAMGTAELKRRVEQLKEEMQKVSSYSREAKCMRTSTSERLDSGHSNRKMMPSSCGSTTAPVHRPPSLLSCIPPPLTPSCIPEPPSFSLPPATSQSFPPHLTSHPLCVTRSSVLPPITDLLSPHPPISKPSDVTPCPVPAPPSLIPSAPPAQSHLAPKDRIFDPTVVPSLQPPADAFSVPRFPSSLPVTSTCVSAPPHTSPSSVSGPGLKSSVPACPFTPTATQSLVGVDSSYPRTGTPLFISSLSDNFVTPIVAPIQASHMSSSIVPAPLLSHPDAVIPRSTPQTPSTHPDSVTLSIVPATATSYPDPVTTSCFPAPTASHPHLVALSSIPAASDSHPNPGTHSSIFAVPISHPDPVIPSSIHPPPSTYIQTMTPSIVPTSPPDPVIPFSASAPPVSHPNRVTPCSVPASSPSNPDPSDISGPSSSRPDPETSCSIPAPSSHHPDPVMSSVPAPSSILVTPCSDFAHPSSHTSLVIPSCVAALSSNSHNQVPPYIPAPPSSQQNPKALLCDHRCPSSKPNSVVLSCVHTLPSSSANHVPPSTVPIRALSLPNHVSSSVAPAHSLSHPDRQPFTSDHASLPCHPDSEMTSSLADPLPAGIPAPSLFTSSSSTSFEIPVRSHTPVSSHRGQAPPPPPFNQVTEMQQIPSPPPSSQVPQMQPGSRSDTVPPTPVCVPPPAPPLPPLRPHLPFTPLRDRINSCETPGPASPDLFTSYGLGKLNGKSLLDQNPVASLVNCSRDNLGSLQSELQAGNHVNRLRSTGIVRSPGGTPVMDSSTSTPSLTFNTSLLTKFQNANSPETSDSDNSGFETPTGTPTGTP</sequence>
<dbReference type="PRINTS" id="PR01217">
    <property type="entry name" value="PRICHEXTENSN"/>
</dbReference>
<dbReference type="PANTHER" id="PTHR36867">
    <property type="entry name" value="MCG131172, ISOFORM CRA_A"/>
    <property type="match status" value="1"/>
</dbReference>
<feature type="compositionally biased region" description="Basic and acidic residues" evidence="1">
    <location>
        <begin position="166"/>
        <end position="183"/>
    </location>
</feature>
<evidence type="ECO:0000313" key="3">
    <source>
        <dbReference type="Proteomes" id="UP001066276"/>
    </source>
</evidence>
<dbReference type="PANTHER" id="PTHR36867:SF1">
    <property type="entry name" value="RIKEN CDNA 2610318N02 GENE"/>
    <property type="match status" value="1"/>
</dbReference>
<feature type="compositionally biased region" description="Polar residues" evidence="1">
    <location>
        <begin position="910"/>
        <end position="946"/>
    </location>
</feature>
<protein>
    <submittedName>
        <fullName evidence="2">Uncharacterized protein</fullName>
    </submittedName>
</protein>
<feature type="region of interest" description="Disordered" evidence="1">
    <location>
        <begin position="746"/>
        <end position="809"/>
    </location>
</feature>
<accession>A0AAV7LUY0</accession>
<reference evidence="2" key="1">
    <citation type="journal article" date="2022" name="bioRxiv">
        <title>Sequencing and chromosome-scale assembly of the giantPleurodeles waltlgenome.</title>
        <authorList>
            <person name="Brown T."/>
            <person name="Elewa A."/>
            <person name="Iarovenko S."/>
            <person name="Subramanian E."/>
            <person name="Araus A.J."/>
            <person name="Petzold A."/>
            <person name="Susuki M."/>
            <person name="Suzuki K.-i.T."/>
            <person name="Hayashi T."/>
            <person name="Toyoda A."/>
            <person name="Oliveira C."/>
            <person name="Osipova E."/>
            <person name="Leigh N.D."/>
            <person name="Simon A."/>
            <person name="Yun M.H."/>
        </authorList>
    </citation>
    <scope>NUCLEOTIDE SEQUENCE</scope>
    <source>
        <strain evidence="2">20211129_DDA</strain>
        <tissue evidence="2">Liver</tissue>
    </source>
</reference>
<feature type="region of interest" description="Disordered" evidence="1">
    <location>
        <begin position="696"/>
        <end position="734"/>
    </location>
</feature>
<proteinExistence type="predicted"/>
<comment type="caution">
    <text evidence="2">The sequence shown here is derived from an EMBL/GenBank/DDBJ whole genome shotgun (WGS) entry which is preliminary data.</text>
</comment>
<evidence type="ECO:0000256" key="1">
    <source>
        <dbReference type="SAM" id="MobiDB-lite"/>
    </source>
</evidence>